<dbReference type="InterPro" id="IPR004153">
    <property type="entry name" value="CXCXC_repeat"/>
</dbReference>
<evidence type="ECO:0000313" key="7">
    <source>
        <dbReference type="EMBL" id="CAF0996256.1"/>
    </source>
</evidence>
<dbReference type="AlphaFoldDB" id="A0A814GH04"/>
<reference evidence="7" key="1">
    <citation type="submission" date="2021-02" db="EMBL/GenBank/DDBJ databases">
        <authorList>
            <person name="Nowell W R."/>
        </authorList>
    </citation>
    <scope>NUCLEOTIDE SEQUENCE</scope>
    <source>
        <strain evidence="7">Ploen Becks lab</strain>
    </source>
</reference>
<dbReference type="Proteomes" id="UP000663879">
    <property type="component" value="Unassembled WGS sequence"/>
</dbReference>
<dbReference type="PROSITE" id="PS50026">
    <property type="entry name" value="EGF_3"/>
    <property type="match status" value="1"/>
</dbReference>
<keyword evidence="3 5" id="KW-0732">Signal</keyword>
<sequence>MKKILVQLLALVFFSQILDSVYCQQCTSNQIWDFKLNKCIPNLDCFNQQNDDPKCLTLDCATNGDICPKKCYCQQPSILNDYSMQCFNGGVLNKSICLNGGYLDPRSCKCVCLPGYIGNDCSKLDCSSVSNDPVECNDLGDICDDPDLKLFCLKKCSCSGATNPSLLFKTCAPMSCQNGGNLDLNSCKCVCLPGFSGENCQSVNCSADLVDPFECLDLKPFCSDDADIKNYCIKTCNC</sequence>
<comment type="subcellular location">
    <subcellularLocation>
        <location evidence="1">Secreted</location>
    </subcellularLocation>
</comment>
<keyword evidence="8" id="KW-1185">Reference proteome</keyword>
<evidence type="ECO:0000256" key="5">
    <source>
        <dbReference type="SAM" id="SignalP"/>
    </source>
</evidence>
<evidence type="ECO:0000256" key="1">
    <source>
        <dbReference type="ARBA" id="ARBA00004613"/>
    </source>
</evidence>
<comment type="caution">
    <text evidence="4">Lacks conserved residue(s) required for the propagation of feature annotation.</text>
</comment>
<keyword evidence="2" id="KW-0964">Secreted</keyword>
<name>A0A814GH04_9BILA</name>
<accession>A0A814GH04</accession>
<feature type="disulfide bond" evidence="4">
    <location>
        <begin position="191"/>
        <end position="200"/>
    </location>
</feature>
<evidence type="ECO:0000256" key="4">
    <source>
        <dbReference type="PROSITE-ProRule" id="PRU00076"/>
    </source>
</evidence>
<evidence type="ECO:0000256" key="2">
    <source>
        <dbReference type="ARBA" id="ARBA00022525"/>
    </source>
</evidence>
<proteinExistence type="predicted"/>
<protein>
    <recommendedName>
        <fullName evidence="6">EGF-like domain-containing protein</fullName>
    </recommendedName>
</protein>
<organism evidence="7 8">
    <name type="scientific">Brachionus calyciflorus</name>
    <dbReference type="NCBI Taxonomy" id="104777"/>
    <lineage>
        <taxon>Eukaryota</taxon>
        <taxon>Metazoa</taxon>
        <taxon>Spiralia</taxon>
        <taxon>Gnathifera</taxon>
        <taxon>Rotifera</taxon>
        <taxon>Eurotatoria</taxon>
        <taxon>Monogononta</taxon>
        <taxon>Pseudotrocha</taxon>
        <taxon>Ploima</taxon>
        <taxon>Brachionidae</taxon>
        <taxon>Brachionus</taxon>
    </lineage>
</organism>
<comment type="caution">
    <text evidence="7">The sequence shown here is derived from an EMBL/GenBank/DDBJ whole genome shotgun (WGS) entry which is preliminary data.</text>
</comment>
<keyword evidence="4" id="KW-0245">EGF-like domain</keyword>
<dbReference type="InterPro" id="IPR000742">
    <property type="entry name" value="EGF"/>
</dbReference>
<evidence type="ECO:0000256" key="3">
    <source>
        <dbReference type="ARBA" id="ARBA00022729"/>
    </source>
</evidence>
<dbReference type="EMBL" id="CAJNOC010003750">
    <property type="protein sequence ID" value="CAF0996256.1"/>
    <property type="molecule type" value="Genomic_DNA"/>
</dbReference>
<keyword evidence="4" id="KW-1015">Disulfide bond</keyword>
<dbReference type="Gene3D" id="2.10.25.10">
    <property type="entry name" value="Laminin"/>
    <property type="match status" value="1"/>
</dbReference>
<dbReference type="OrthoDB" id="6130531at2759"/>
<dbReference type="PROSITE" id="PS00022">
    <property type="entry name" value="EGF_1"/>
    <property type="match status" value="1"/>
</dbReference>
<dbReference type="PROSITE" id="PS01186">
    <property type="entry name" value="EGF_2"/>
    <property type="match status" value="2"/>
</dbReference>
<dbReference type="GO" id="GO:0005576">
    <property type="term" value="C:extracellular region"/>
    <property type="evidence" value="ECO:0007669"/>
    <property type="project" value="UniProtKB-SubCell"/>
</dbReference>
<feature type="chain" id="PRO_5032709560" description="EGF-like domain-containing protein" evidence="5">
    <location>
        <begin position="24"/>
        <end position="238"/>
    </location>
</feature>
<feature type="signal peptide" evidence="5">
    <location>
        <begin position="1"/>
        <end position="23"/>
    </location>
</feature>
<feature type="domain" description="EGF-like" evidence="6">
    <location>
        <begin position="167"/>
        <end position="201"/>
    </location>
</feature>
<evidence type="ECO:0000313" key="8">
    <source>
        <dbReference type="Proteomes" id="UP000663879"/>
    </source>
</evidence>
<evidence type="ECO:0000259" key="6">
    <source>
        <dbReference type="PROSITE" id="PS50026"/>
    </source>
</evidence>
<dbReference type="SMART" id="SM00181">
    <property type="entry name" value="EGF"/>
    <property type="match status" value="2"/>
</dbReference>
<gene>
    <name evidence="7" type="ORF">OXX778_LOCUS16172</name>
</gene>
<dbReference type="Pfam" id="PF03128">
    <property type="entry name" value="CXCXC"/>
    <property type="match status" value="1"/>
</dbReference>